<dbReference type="FunFam" id="3.40.50.300:FF:000078">
    <property type="entry name" value="Elongation factor 4"/>
    <property type="match status" value="1"/>
</dbReference>
<evidence type="ECO:0000313" key="8">
    <source>
        <dbReference type="EMBL" id="KAJ8903752.1"/>
    </source>
</evidence>
<keyword evidence="6" id="KW-0999">Mitochondrion inner membrane</keyword>
<name>A0AAV8UR31_9RHOD</name>
<dbReference type="InterPro" id="IPR000640">
    <property type="entry name" value="EFG_V-like"/>
</dbReference>
<dbReference type="InterPro" id="IPR000795">
    <property type="entry name" value="T_Tr_GTP-bd_dom"/>
</dbReference>
<dbReference type="FunFam" id="3.30.70.2570:FF:000001">
    <property type="entry name" value="Translation factor GUF1, mitochondrial"/>
    <property type="match status" value="1"/>
</dbReference>
<dbReference type="InterPro" id="IPR038363">
    <property type="entry name" value="LepA_C_sf"/>
</dbReference>
<dbReference type="NCBIfam" id="TIGR00231">
    <property type="entry name" value="small_GTP"/>
    <property type="match status" value="1"/>
</dbReference>
<dbReference type="Pfam" id="PF00009">
    <property type="entry name" value="GTP_EFTU"/>
    <property type="match status" value="1"/>
</dbReference>
<dbReference type="FunFam" id="3.30.70.240:FF:000007">
    <property type="entry name" value="Translation factor GUF1, mitochondrial"/>
    <property type="match status" value="1"/>
</dbReference>
<keyword evidence="3 6" id="KW-0378">Hydrolase</keyword>
<evidence type="ECO:0000256" key="4">
    <source>
        <dbReference type="ARBA" id="ARBA00022917"/>
    </source>
</evidence>
<comment type="similarity">
    <text evidence="6">Belongs to the GTP-binding elongation factor family. LepA subfamily.</text>
</comment>
<feature type="domain" description="Tr-type G" evidence="7">
    <location>
        <begin position="69"/>
        <end position="251"/>
    </location>
</feature>
<dbReference type="Gene3D" id="2.40.30.10">
    <property type="entry name" value="Translation factors"/>
    <property type="match status" value="1"/>
</dbReference>
<keyword evidence="9" id="KW-1185">Reference proteome</keyword>
<dbReference type="Gene3D" id="3.30.70.870">
    <property type="entry name" value="Elongation Factor G (Translational Gtpase), domain 3"/>
    <property type="match status" value="1"/>
</dbReference>
<dbReference type="FunFam" id="2.40.30.10:FF:000015">
    <property type="entry name" value="Translation factor GUF1, mitochondrial"/>
    <property type="match status" value="1"/>
</dbReference>
<dbReference type="NCBIfam" id="TIGR01393">
    <property type="entry name" value="lepA"/>
    <property type="match status" value="1"/>
</dbReference>
<feature type="binding site" evidence="6">
    <location>
        <begin position="78"/>
        <end position="85"/>
    </location>
    <ligand>
        <name>GTP</name>
        <dbReference type="ChEBI" id="CHEBI:37565"/>
    </ligand>
</feature>
<dbReference type="Pfam" id="PF06421">
    <property type="entry name" value="LepA_C"/>
    <property type="match status" value="1"/>
</dbReference>
<dbReference type="InterPro" id="IPR005225">
    <property type="entry name" value="Small_GTP-bd"/>
</dbReference>
<dbReference type="PANTHER" id="PTHR43512:SF4">
    <property type="entry name" value="TRANSLATION FACTOR GUF1 HOMOLOG, CHLOROPLASTIC"/>
    <property type="match status" value="1"/>
</dbReference>
<dbReference type="InterPro" id="IPR013842">
    <property type="entry name" value="LepA_CTD"/>
</dbReference>
<dbReference type="InterPro" id="IPR035654">
    <property type="entry name" value="LepA_IV"/>
</dbReference>
<dbReference type="GO" id="GO:0006412">
    <property type="term" value="P:translation"/>
    <property type="evidence" value="ECO:0007669"/>
    <property type="project" value="UniProtKB-KW"/>
</dbReference>
<keyword evidence="4 6" id="KW-0648">Protein biosynthesis</keyword>
<comment type="caution">
    <text evidence="8">The sequence shown here is derived from an EMBL/GenBank/DDBJ whole genome shotgun (WGS) entry which is preliminary data.</text>
</comment>
<dbReference type="PROSITE" id="PS51722">
    <property type="entry name" value="G_TR_2"/>
    <property type="match status" value="1"/>
</dbReference>
<dbReference type="Gene3D" id="3.40.50.300">
    <property type="entry name" value="P-loop containing nucleotide triphosphate hydrolases"/>
    <property type="match status" value="1"/>
</dbReference>
<accession>A0AAV8UR31</accession>
<dbReference type="GO" id="GO:0045727">
    <property type="term" value="P:positive regulation of translation"/>
    <property type="evidence" value="ECO:0007669"/>
    <property type="project" value="UniProtKB-UniRule"/>
</dbReference>
<dbReference type="GO" id="GO:0043022">
    <property type="term" value="F:ribosome binding"/>
    <property type="evidence" value="ECO:0007669"/>
    <property type="project" value="UniProtKB-UniRule"/>
</dbReference>
<feature type="binding site" evidence="6">
    <location>
        <begin position="198"/>
        <end position="201"/>
    </location>
    <ligand>
        <name>GTP</name>
        <dbReference type="ChEBI" id="CHEBI:37565"/>
    </ligand>
</feature>
<evidence type="ECO:0000256" key="1">
    <source>
        <dbReference type="ARBA" id="ARBA00005454"/>
    </source>
</evidence>
<dbReference type="SUPFAM" id="SSF54980">
    <property type="entry name" value="EF-G C-terminal domain-like"/>
    <property type="match status" value="2"/>
</dbReference>
<dbReference type="GO" id="GO:0005743">
    <property type="term" value="C:mitochondrial inner membrane"/>
    <property type="evidence" value="ECO:0007669"/>
    <property type="project" value="UniProtKB-SubCell"/>
</dbReference>
<dbReference type="Proteomes" id="UP001157974">
    <property type="component" value="Unassembled WGS sequence"/>
</dbReference>
<comment type="catalytic activity">
    <reaction evidence="6">
        <text>GTP + H2O = GDP + phosphate + H(+)</text>
        <dbReference type="Rhea" id="RHEA:19669"/>
        <dbReference type="ChEBI" id="CHEBI:15377"/>
        <dbReference type="ChEBI" id="CHEBI:15378"/>
        <dbReference type="ChEBI" id="CHEBI:37565"/>
        <dbReference type="ChEBI" id="CHEBI:43474"/>
        <dbReference type="ChEBI" id="CHEBI:58189"/>
        <dbReference type="EC" id="3.6.5.n1"/>
    </reaction>
</comment>
<dbReference type="AlphaFoldDB" id="A0AAV8UR31"/>
<dbReference type="EMBL" id="JAMWBK010000006">
    <property type="protein sequence ID" value="KAJ8903752.1"/>
    <property type="molecule type" value="Genomic_DNA"/>
</dbReference>
<keyword evidence="2 6" id="KW-0547">Nucleotide-binding</keyword>
<dbReference type="GO" id="GO:0003924">
    <property type="term" value="F:GTPase activity"/>
    <property type="evidence" value="ECO:0007669"/>
    <property type="project" value="UniProtKB-UniRule"/>
</dbReference>
<reference evidence="8 9" key="1">
    <citation type="journal article" date="2023" name="Nat. Commun.">
        <title>Origin of minicircular mitochondrial genomes in red algae.</title>
        <authorList>
            <person name="Lee Y."/>
            <person name="Cho C.H."/>
            <person name="Lee Y.M."/>
            <person name="Park S.I."/>
            <person name="Yang J.H."/>
            <person name="West J.A."/>
            <person name="Bhattacharya D."/>
            <person name="Yoon H.S."/>
        </authorList>
    </citation>
    <scope>NUCLEOTIDE SEQUENCE [LARGE SCALE GENOMIC DNA]</scope>
    <source>
        <strain evidence="8 9">CCMP1338</strain>
        <tissue evidence="8">Whole cell</tissue>
    </source>
</reference>
<comment type="similarity">
    <text evidence="1">Belongs to the TRAFAC class translation factor GTPase superfamily. Classic translation factor GTPase family. LepA subfamily.</text>
</comment>
<gene>
    <name evidence="8" type="ORF">NDN08_000287</name>
</gene>
<dbReference type="SUPFAM" id="SSF52540">
    <property type="entry name" value="P-loop containing nucleoside triphosphate hydrolases"/>
    <property type="match status" value="1"/>
</dbReference>
<keyword evidence="6" id="KW-0472">Membrane</keyword>
<keyword evidence="5 6" id="KW-0342">GTP-binding</keyword>
<dbReference type="Gene3D" id="3.30.70.2570">
    <property type="entry name" value="Elongation factor 4, C-terminal domain"/>
    <property type="match status" value="1"/>
</dbReference>
<evidence type="ECO:0000313" key="9">
    <source>
        <dbReference type="Proteomes" id="UP001157974"/>
    </source>
</evidence>
<dbReference type="CDD" id="cd01890">
    <property type="entry name" value="LepA"/>
    <property type="match status" value="1"/>
</dbReference>
<dbReference type="CDD" id="cd03699">
    <property type="entry name" value="EF4_II"/>
    <property type="match status" value="1"/>
</dbReference>
<evidence type="ECO:0000256" key="3">
    <source>
        <dbReference type="ARBA" id="ARBA00022801"/>
    </source>
</evidence>
<organism evidence="8 9">
    <name type="scientific">Rhodosorus marinus</name>
    <dbReference type="NCBI Taxonomy" id="101924"/>
    <lineage>
        <taxon>Eukaryota</taxon>
        <taxon>Rhodophyta</taxon>
        <taxon>Stylonematophyceae</taxon>
        <taxon>Stylonematales</taxon>
        <taxon>Stylonemataceae</taxon>
        <taxon>Rhodosorus</taxon>
    </lineage>
</organism>
<keyword evidence="6" id="KW-0496">Mitochondrion</keyword>
<dbReference type="Pfam" id="PF03144">
    <property type="entry name" value="GTP_EFTU_D2"/>
    <property type="match status" value="1"/>
</dbReference>
<dbReference type="Pfam" id="PF00679">
    <property type="entry name" value="EFG_C"/>
    <property type="match status" value="1"/>
</dbReference>
<proteinExistence type="inferred from homology"/>
<evidence type="ECO:0000256" key="5">
    <source>
        <dbReference type="ARBA" id="ARBA00023134"/>
    </source>
</evidence>
<protein>
    <recommendedName>
        <fullName evidence="6">Translation factor GUF1 homolog, mitochondrial</fullName>
        <ecNumber evidence="6">3.6.5.n1</ecNumber>
    </recommendedName>
    <alternativeName>
        <fullName evidence="6">Elongation factor 4 homolog</fullName>
        <shortName evidence="6">EF-4</shortName>
    </alternativeName>
    <alternativeName>
        <fullName evidence="6">GTPase GUF1 homolog</fullName>
    </alternativeName>
    <alternativeName>
        <fullName evidence="6">Ribosomal back-translocase</fullName>
    </alternativeName>
</protein>
<dbReference type="GO" id="GO:0005759">
    <property type="term" value="C:mitochondrial matrix"/>
    <property type="evidence" value="ECO:0007669"/>
    <property type="project" value="UniProtKB-UniRule"/>
</dbReference>
<dbReference type="CDD" id="cd16260">
    <property type="entry name" value="EF4_III"/>
    <property type="match status" value="1"/>
</dbReference>
<evidence type="ECO:0000256" key="6">
    <source>
        <dbReference type="HAMAP-Rule" id="MF_03137"/>
    </source>
</evidence>
<dbReference type="InterPro" id="IPR035647">
    <property type="entry name" value="EFG_III/V"/>
</dbReference>
<sequence>MELGFVPSWILKPGVDGLALSKRVQGSPVRFPNGRVCGQTRRVRRVVPTAVEEGAKTEQLPPYTKTPSERIRNFCIIAHIDHGKSTLADRLLQETGTVSSRDLKEQFLDNMDLERERGITIKLQTARMNYTADDGEHYSLNLIDTPGHVDFTYEVSRSLMACEGALLVVDASQGVEAQTLANVYLAIEQDLEIIPVLNKIDLPGAEPERVRREIEEVIGLDCSNAIMASAKAGIGIPEILESVVHNIPAPKDNSDKPLRALIYDSYYDSYRGVVTYFRIFDGQLHEGEKIKLMATGKNLDADEIGVLAPKQVSTGLLESGEVGYLISGVKSVEDAKVGDTITIAKNGAEEPIPGFEEAKPMVFAGIFPIDAGDYPALKDALGKLKLNDAALSYEVENSAAMGFGFRCGFLGLLHMDVVQERLEREYGIDLITTAPSVVYRVKPVKGELMMLDNPADLPEATKREYIEEPYVKLEMITPEEFVGPLMELAQERRGNFLDMRYLVLGRTTLVYEMPLAELVTDFFDHLKSRSKGYASMEYSMIGYRQDDLVKLDVGVNGETIDALACIVHREKAYGLGAELCKKLKEIIPRMQFKVPIQASIGGKVIASQHLSALRKDVLAKCYGGDISRKKKLLKKQAEGKKRMKSVGKVDVPQEAFKAMLSVKRD</sequence>
<dbReference type="PROSITE" id="PS00301">
    <property type="entry name" value="G_TR_1"/>
    <property type="match status" value="1"/>
</dbReference>
<dbReference type="FunFam" id="3.30.70.870:FF:000004">
    <property type="entry name" value="Translation factor GUF1, mitochondrial"/>
    <property type="match status" value="1"/>
</dbReference>
<feature type="binding site" evidence="6">
    <location>
        <begin position="144"/>
        <end position="148"/>
    </location>
    <ligand>
        <name>GTP</name>
        <dbReference type="ChEBI" id="CHEBI:37565"/>
    </ligand>
</feature>
<dbReference type="InterPro" id="IPR027417">
    <property type="entry name" value="P-loop_NTPase"/>
</dbReference>
<dbReference type="PANTHER" id="PTHR43512">
    <property type="entry name" value="TRANSLATION FACTOR GUF1-RELATED"/>
    <property type="match status" value="1"/>
</dbReference>
<dbReference type="EC" id="3.6.5.n1" evidence="6"/>
<dbReference type="CDD" id="cd03709">
    <property type="entry name" value="lepA_C"/>
    <property type="match status" value="1"/>
</dbReference>
<dbReference type="GO" id="GO:0005525">
    <property type="term" value="F:GTP binding"/>
    <property type="evidence" value="ECO:0007669"/>
    <property type="project" value="UniProtKB-UniRule"/>
</dbReference>
<comment type="function">
    <text evidence="6">Promotes mitochondrial protein synthesis. May act as a fidelity factor of the translation reaction, by catalyzing a one-codon backward translocation of tRNAs on improperly translocated ribosomes. Binds to mitochondrial ribosomes in a GTP-dependent manner.</text>
</comment>
<dbReference type="InterPro" id="IPR006297">
    <property type="entry name" value="EF-4"/>
</dbReference>
<evidence type="ECO:0000256" key="2">
    <source>
        <dbReference type="ARBA" id="ARBA00022741"/>
    </source>
</evidence>
<evidence type="ECO:0000259" key="7">
    <source>
        <dbReference type="PROSITE" id="PS51722"/>
    </source>
</evidence>
<dbReference type="Gene3D" id="3.30.70.240">
    <property type="match status" value="1"/>
</dbReference>
<comment type="subcellular location">
    <subcellularLocation>
        <location evidence="6">Mitochondrion inner membrane</location>
        <topology evidence="6">Peripheral membrane protein</topology>
        <orientation evidence="6">Matrix side</orientation>
    </subcellularLocation>
</comment>
<dbReference type="PRINTS" id="PR00315">
    <property type="entry name" value="ELONGATNFCT"/>
</dbReference>
<dbReference type="InterPro" id="IPR031157">
    <property type="entry name" value="G_TR_CS"/>
</dbReference>
<dbReference type="HAMAP" id="MF_00071">
    <property type="entry name" value="LepA"/>
    <property type="match status" value="1"/>
</dbReference>
<dbReference type="InterPro" id="IPR004161">
    <property type="entry name" value="EFTu-like_2"/>
</dbReference>